<dbReference type="EMBL" id="KQ085913">
    <property type="protein sequence ID" value="KLO16694.1"/>
    <property type="molecule type" value="Genomic_DNA"/>
</dbReference>
<keyword evidence="4" id="KW-0808">Transferase</keyword>
<accession>A0A0H2RY65</accession>
<dbReference type="OrthoDB" id="4062651at2759"/>
<gene>
    <name evidence="4" type="ORF">SCHPADRAFT_822935</name>
</gene>
<evidence type="ECO:0000259" key="3">
    <source>
        <dbReference type="PROSITE" id="PS50011"/>
    </source>
</evidence>
<organism evidence="4 5">
    <name type="scientific">Schizopora paradoxa</name>
    <dbReference type="NCBI Taxonomy" id="27342"/>
    <lineage>
        <taxon>Eukaryota</taxon>
        <taxon>Fungi</taxon>
        <taxon>Dikarya</taxon>
        <taxon>Basidiomycota</taxon>
        <taxon>Agaricomycotina</taxon>
        <taxon>Agaricomycetes</taxon>
        <taxon>Hymenochaetales</taxon>
        <taxon>Schizoporaceae</taxon>
        <taxon>Schizopora</taxon>
    </lineage>
</organism>
<reference evidence="4 5" key="1">
    <citation type="submission" date="2015-04" db="EMBL/GenBank/DDBJ databases">
        <title>Complete genome sequence of Schizopora paradoxa KUC8140, a cosmopolitan wood degrader in East Asia.</title>
        <authorList>
            <consortium name="DOE Joint Genome Institute"/>
            <person name="Min B."/>
            <person name="Park H."/>
            <person name="Jang Y."/>
            <person name="Kim J.-J."/>
            <person name="Kim K.H."/>
            <person name="Pangilinan J."/>
            <person name="Lipzen A."/>
            <person name="Riley R."/>
            <person name="Grigoriev I.V."/>
            <person name="Spatafora J.W."/>
            <person name="Choi I.-G."/>
        </authorList>
    </citation>
    <scope>NUCLEOTIDE SEQUENCE [LARGE SCALE GENOMIC DNA]</scope>
    <source>
        <strain evidence="4 5">KUC8140</strain>
    </source>
</reference>
<dbReference type="STRING" id="27342.A0A0H2RY65"/>
<dbReference type="GO" id="GO:0004674">
    <property type="term" value="F:protein serine/threonine kinase activity"/>
    <property type="evidence" value="ECO:0007669"/>
    <property type="project" value="TreeGrafter"/>
</dbReference>
<keyword evidence="2" id="KW-0067">ATP-binding</keyword>
<dbReference type="InterPro" id="IPR000719">
    <property type="entry name" value="Prot_kinase_dom"/>
</dbReference>
<dbReference type="PANTHER" id="PTHR44329:SF298">
    <property type="entry name" value="MIXED LINEAGE KINASE DOMAIN-LIKE PROTEIN"/>
    <property type="match status" value="1"/>
</dbReference>
<protein>
    <submittedName>
        <fullName evidence="4">Kinase-like protein</fullName>
    </submittedName>
</protein>
<evidence type="ECO:0000313" key="5">
    <source>
        <dbReference type="Proteomes" id="UP000053477"/>
    </source>
</evidence>
<dbReference type="Proteomes" id="UP000053477">
    <property type="component" value="Unassembled WGS sequence"/>
</dbReference>
<sequence>NFARELRILSRIRHPNVLNFLGYALWENHHYYIASEWMERGDLKSCISIGLTMLELFEMSTGIAKGLCYLHEKDIVHGDMKSLNVLVSSSGEPVVADFGLARMAESLWSKGYYSTVTVRASLRWVPHEFYFVDDNQTFRPNQKTDVWSFGMTLLVSLNFKLKDLVLISPRSGTSYSRRPVCTHKK</sequence>
<dbReference type="InterPro" id="IPR008271">
    <property type="entry name" value="Ser/Thr_kinase_AS"/>
</dbReference>
<dbReference type="InParanoid" id="A0A0H2RY65"/>
<dbReference type="InterPro" id="IPR051681">
    <property type="entry name" value="Ser/Thr_Kinases-Pseudokinases"/>
</dbReference>
<dbReference type="Gene3D" id="1.10.510.10">
    <property type="entry name" value="Transferase(Phosphotransferase) domain 1"/>
    <property type="match status" value="1"/>
</dbReference>
<proteinExistence type="predicted"/>
<evidence type="ECO:0000256" key="2">
    <source>
        <dbReference type="ARBA" id="ARBA00022840"/>
    </source>
</evidence>
<name>A0A0H2RY65_9AGAM</name>
<dbReference type="InterPro" id="IPR011009">
    <property type="entry name" value="Kinase-like_dom_sf"/>
</dbReference>
<dbReference type="AlphaFoldDB" id="A0A0H2RY65"/>
<keyword evidence="5" id="KW-1185">Reference proteome</keyword>
<keyword evidence="1" id="KW-0547">Nucleotide-binding</keyword>
<dbReference type="PROSITE" id="PS50011">
    <property type="entry name" value="PROTEIN_KINASE_DOM"/>
    <property type="match status" value="1"/>
</dbReference>
<evidence type="ECO:0000313" key="4">
    <source>
        <dbReference type="EMBL" id="KLO16694.1"/>
    </source>
</evidence>
<dbReference type="PROSITE" id="PS00108">
    <property type="entry name" value="PROTEIN_KINASE_ST"/>
    <property type="match status" value="1"/>
</dbReference>
<feature type="domain" description="Protein kinase" evidence="3">
    <location>
        <begin position="1"/>
        <end position="185"/>
    </location>
</feature>
<dbReference type="Pfam" id="PF07714">
    <property type="entry name" value="PK_Tyr_Ser-Thr"/>
    <property type="match status" value="1"/>
</dbReference>
<dbReference type="SMART" id="SM00220">
    <property type="entry name" value="S_TKc"/>
    <property type="match status" value="1"/>
</dbReference>
<feature type="non-terminal residue" evidence="4">
    <location>
        <position position="1"/>
    </location>
</feature>
<dbReference type="InterPro" id="IPR001245">
    <property type="entry name" value="Ser-Thr/Tyr_kinase_cat_dom"/>
</dbReference>
<dbReference type="SUPFAM" id="SSF56112">
    <property type="entry name" value="Protein kinase-like (PK-like)"/>
    <property type="match status" value="1"/>
</dbReference>
<dbReference type="GO" id="GO:0005524">
    <property type="term" value="F:ATP binding"/>
    <property type="evidence" value="ECO:0007669"/>
    <property type="project" value="UniProtKB-KW"/>
</dbReference>
<dbReference type="PANTHER" id="PTHR44329">
    <property type="entry name" value="SERINE/THREONINE-PROTEIN KINASE TNNI3K-RELATED"/>
    <property type="match status" value="1"/>
</dbReference>
<evidence type="ECO:0000256" key="1">
    <source>
        <dbReference type="ARBA" id="ARBA00022741"/>
    </source>
</evidence>
<keyword evidence="4" id="KW-0418">Kinase</keyword>